<dbReference type="InterPro" id="IPR043504">
    <property type="entry name" value="Peptidase_S1_PA_chymotrypsin"/>
</dbReference>
<dbReference type="SMART" id="SM00020">
    <property type="entry name" value="Tryp_SPc"/>
    <property type="match status" value="1"/>
</dbReference>
<proteinExistence type="predicted"/>
<evidence type="ECO:0000256" key="4">
    <source>
        <dbReference type="SAM" id="SignalP"/>
    </source>
</evidence>
<evidence type="ECO:0008006" key="8">
    <source>
        <dbReference type="Google" id="ProtNLM"/>
    </source>
</evidence>
<dbReference type="InterPro" id="IPR001314">
    <property type="entry name" value="Peptidase_S1A"/>
</dbReference>
<dbReference type="InterPro" id="IPR009003">
    <property type="entry name" value="Peptidase_S1_PA"/>
</dbReference>
<dbReference type="OrthoDB" id="6334928at2759"/>
<feature type="domain" description="ShKT" evidence="6">
    <location>
        <begin position="235"/>
        <end position="269"/>
    </location>
</feature>
<dbReference type="Pfam" id="PF00089">
    <property type="entry name" value="Trypsin"/>
    <property type="match status" value="1"/>
</dbReference>
<dbReference type="InterPro" id="IPR003582">
    <property type="entry name" value="ShKT_dom"/>
</dbReference>
<feature type="signal peptide" evidence="4">
    <location>
        <begin position="1"/>
        <end position="24"/>
    </location>
</feature>
<keyword evidence="3" id="KW-0378">Hydrolase</keyword>
<dbReference type="PROSITE" id="PS51670">
    <property type="entry name" value="SHKT"/>
    <property type="match status" value="2"/>
</dbReference>
<keyword evidence="3" id="KW-0720">Serine protease</keyword>
<dbReference type="CDD" id="cd00190">
    <property type="entry name" value="Tryp_SPc"/>
    <property type="match status" value="1"/>
</dbReference>
<evidence type="ECO:0000256" key="3">
    <source>
        <dbReference type="RuleBase" id="RU363034"/>
    </source>
</evidence>
<dbReference type="PROSITE" id="PS00135">
    <property type="entry name" value="TRYPSIN_SER"/>
    <property type="match status" value="1"/>
</dbReference>
<dbReference type="PANTHER" id="PTHR24253:SF103">
    <property type="entry name" value="TRANSMEMBRANE PROTEASE SERINE 7"/>
    <property type="match status" value="1"/>
</dbReference>
<dbReference type="GO" id="GO:0004252">
    <property type="term" value="F:serine-type endopeptidase activity"/>
    <property type="evidence" value="ECO:0007669"/>
    <property type="project" value="InterPro"/>
</dbReference>
<comment type="caution">
    <text evidence="2">Lacks conserved residue(s) required for the propagation of feature annotation.</text>
</comment>
<feature type="domain" description="ShKT" evidence="6">
    <location>
        <begin position="190"/>
        <end position="230"/>
    </location>
</feature>
<dbReference type="InterPro" id="IPR001254">
    <property type="entry name" value="Trypsin_dom"/>
</dbReference>
<keyword evidence="1 2" id="KW-1015">Disulfide bond</keyword>
<dbReference type="PRINTS" id="PR00722">
    <property type="entry name" value="CHYMOTRYPSIN"/>
</dbReference>
<protein>
    <recommendedName>
        <fullName evidence="8">Peptidase S1 domain-containing protein</fullName>
    </recommendedName>
</protein>
<evidence type="ECO:0000256" key="2">
    <source>
        <dbReference type="PROSITE-ProRule" id="PRU01005"/>
    </source>
</evidence>
<keyword evidence="3" id="KW-0645">Protease</keyword>
<sequence>MSRYMYKFLSVISSVCLCLGVLQADNEQKESGSNVGFGPGVAFCSLPSSLGHSGSEKLLEDCESLDRFIEFPPFILNHYGSSVVICCPTSHQKILFPIDEESEQPDYDYDYTTVFEPYELVVESFESHGCQGTEKCVTATECHFLENRDSPPPICGWYPGETNYAVCCEDENKPRSNLNVRTSAINKYDCDDYVPECSDWASKFPSSCTNVTHHSFSFMIKSCMKSCGICGNKGCVDEFDKCDYWSRKGHCVDSPEFMSINCRESCGVCGFRSIRNNEEQLVNGREYSNLEHSKFFCGRSKLKRSSDVPTKDNDKLQTNIDDDDIIRDIFESRRKRDLPELQDSGEFFYYKTEEENSNRRIICAATTISDRFIISAAHCYINFRGSTLSRINSMIIRDDTNHTEEIEMKRIFTYPSFQLPSLYNDIAVIELGRRIKFNYDTYGDSPSCLGRTEDTLVGQEAISQGYGFTEDKVTSDILLQSFNNIISNRDCADFLSHNSSSHINYQTRLKRALINGINEQLVCTMGQRNETSGVYSGPCEGDSGGPLYVKNDEIQSLAGIVSGGLGCGLNIPKWYTRISSYIPWIKCIISNAKRYASQSRVEFACRPFLKRFTPKNLLYT</sequence>
<evidence type="ECO:0000259" key="5">
    <source>
        <dbReference type="PROSITE" id="PS50240"/>
    </source>
</evidence>
<dbReference type="EMBL" id="HACA01024643">
    <property type="protein sequence ID" value="CDW42004.1"/>
    <property type="molecule type" value="Transcribed_RNA"/>
</dbReference>
<name>A0A0K2UUU2_LEPSM</name>
<dbReference type="GO" id="GO:0006508">
    <property type="term" value="P:proteolysis"/>
    <property type="evidence" value="ECO:0007669"/>
    <property type="project" value="UniProtKB-KW"/>
</dbReference>
<organism evidence="7">
    <name type="scientific">Lepeophtheirus salmonis</name>
    <name type="common">Salmon louse</name>
    <name type="synonym">Caligus salmonis</name>
    <dbReference type="NCBI Taxonomy" id="72036"/>
    <lineage>
        <taxon>Eukaryota</taxon>
        <taxon>Metazoa</taxon>
        <taxon>Ecdysozoa</taxon>
        <taxon>Arthropoda</taxon>
        <taxon>Crustacea</taxon>
        <taxon>Multicrustacea</taxon>
        <taxon>Hexanauplia</taxon>
        <taxon>Copepoda</taxon>
        <taxon>Siphonostomatoida</taxon>
        <taxon>Caligidae</taxon>
        <taxon>Lepeophtheirus</taxon>
    </lineage>
</organism>
<dbReference type="PROSITE" id="PS00134">
    <property type="entry name" value="TRYPSIN_HIS"/>
    <property type="match status" value="1"/>
</dbReference>
<dbReference type="SUPFAM" id="SSF50494">
    <property type="entry name" value="Trypsin-like serine proteases"/>
    <property type="match status" value="1"/>
</dbReference>
<feature type="chain" id="PRO_5005488999" description="Peptidase S1 domain-containing protein" evidence="4">
    <location>
        <begin position="25"/>
        <end position="620"/>
    </location>
</feature>
<dbReference type="Gene3D" id="2.40.10.10">
    <property type="entry name" value="Trypsin-like serine proteases"/>
    <property type="match status" value="1"/>
</dbReference>
<evidence type="ECO:0000313" key="7">
    <source>
        <dbReference type="EMBL" id="CDW42004.1"/>
    </source>
</evidence>
<dbReference type="PANTHER" id="PTHR24253">
    <property type="entry name" value="TRANSMEMBRANE PROTEASE SERINE"/>
    <property type="match status" value="1"/>
</dbReference>
<evidence type="ECO:0000256" key="1">
    <source>
        <dbReference type="ARBA" id="ARBA00023157"/>
    </source>
</evidence>
<feature type="domain" description="Peptidase S1" evidence="5">
    <location>
        <begin position="329"/>
        <end position="590"/>
    </location>
</feature>
<dbReference type="Pfam" id="PF01549">
    <property type="entry name" value="ShK"/>
    <property type="match status" value="2"/>
</dbReference>
<keyword evidence="4" id="KW-0732">Signal</keyword>
<dbReference type="InterPro" id="IPR033116">
    <property type="entry name" value="TRYPSIN_SER"/>
</dbReference>
<dbReference type="AlphaFoldDB" id="A0A0K2UUU2"/>
<dbReference type="PROSITE" id="PS50240">
    <property type="entry name" value="TRYPSIN_DOM"/>
    <property type="match status" value="1"/>
</dbReference>
<feature type="disulfide bond" evidence="2">
    <location>
        <begin position="235"/>
        <end position="269"/>
    </location>
</feature>
<reference evidence="7" key="1">
    <citation type="submission" date="2014-05" db="EMBL/GenBank/DDBJ databases">
        <authorList>
            <person name="Chronopoulou M."/>
        </authorList>
    </citation>
    <scope>NUCLEOTIDE SEQUENCE</scope>
    <source>
        <tissue evidence="7">Whole organism</tissue>
    </source>
</reference>
<dbReference type="SMART" id="SM00254">
    <property type="entry name" value="ShKT"/>
    <property type="match status" value="2"/>
</dbReference>
<evidence type="ECO:0000259" key="6">
    <source>
        <dbReference type="PROSITE" id="PS51670"/>
    </source>
</evidence>
<dbReference type="InterPro" id="IPR018114">
    <property type="entry name" value="TRYPSIN_HIS"/>
</dbReference>
<accession>A0A0K2UUU2</accession>